<dbReference type="EMBL" id="CAXAMN010023892">
    <property type="protein sequence ID" value="CAK9081892.1"/>
    <property type="molecule type" value="Genomic_DNA"/>
</dbReference>
<gene>
    <name evidence="2" type="ORF">CCMP2556_LOCUS40033</name>
</gene>
<name>A0ABP0Q1R2_9DINO</name>
<reference evidence="2 3" key="1">
    <citation type="submission" date="2024-02" db="EMBL/GenBank/DDBJ databases">
        <authorList>
            <person name="Chen Y."/>
            <person name="Shah S."/>
            <person name="Dougan E. K."/>
            <person name="Thang M."/>
            <person name="Chan C."/>
        </authorList>
    </citation>
    <scope>NUCLEOTIDE SEQUENCE [LARGE SCALE GENOMIC DNA]</scope>
</reference>
<evidence type="ECO:0000313" key="3">
    <source>
        <dbReference type="Proteomes" id="UP001642484"/>
    </source>
</evidence>
<protein>
    <submittedName>
        <fullName evidence="2">Uncharacterized protein</fullName>
    </submittedName>
</protein>
<sequence>MLSMWKQTYKHAGRLAQFFFGGRSLWLAMRNLRSLSMSKLQVAALLGMGAPPILIHLLDFVDQNLDKECGLHFRDLQCAEFFGGCESIVRGFRELGSSAPWMPYLNQKITKAMRLQIRQRAEVQRKQMVKTTVSKSSNKKSVSGGADMGASAAYPRDFGRHVASSHVSIINDPSTTLPDLQALVNGGFREPPLGLWDRADLRPVVAFLEHVISQGKLRRDPLVPVQIAPSREVFERVRARWRGEWHKH</sequence>
<feature type="compositionally biased region" description="Low complexity" evidence="1">
    <location>
        <begin position="129"/>
        <end position="143"/>
    </location>
</feature>
<keyword evidence="3" id="KW-1185">Reference proteome</keyword>
<dbReference type="Proteomes" id="UP001642484">
    <property type="component" value="Unassembled WGS sequence"/>
</dbReference>
<organism evidence="2 3">
    <name type="scientific">Durusdinium trenchii</name>
    <dbReference type="NCBI Taxonomy" id="1381693"/>
    <lineage>
        <taxon>Eukaryota</taxon>
        <taxon>Sar</taxon>
        <taxon>Alveolata</taxon>
        <taxon>Dinophyceae</taxon>
        <taxon>Suessiales</taxon>
        <taxon>Symbiodiniaceae</taxon>
        <taxon>Durusdinium</taxon>
    </lineage>
</organism>
<feature type="region of interest" description="Disordered" evidence="1">
    <location>
        <begin position="126"/>
        <end position="146"/>
    </location>
</feature>
<accession>A0ABP0Q1R2</accession>
<proteinExistence type="predicted"/>
<comment type="caution">
    <text evidence="2">The sequence shown here is derived from an EMBL/GenBank/DDBJ whole genome shotgun (WGS) entry which is preliminary data.</text>
</comment>
<evidence type="ECO:0000313" key="2">
    <source>
        <dbReference type="EMBL" id="CAK9081892.1"/>
    </source>
</evidence>
<evidence type="ECO:0000256" key="1">
    <source>
        <dbReference type="SAM" id="MobiDB-lite"/>
    </source>
</evidence>